<dbReference type="AlphaFoldDB" id="A0A0A9SFX7"/>
<organism evidence="1">
    <name type="scientific">Arundo donax</name>
    <name type="common">Giant reed</name>
    <name type="synonym">Donax arundinaceus</name>
    <dbReference type="NCBI Taxonomy" id="35708"/>
    <lineage>
        <taxon>Eukaryota</taxon>
        <taxon>Viridiplantae</taxon>
        <taxon>Streptophyta</taxon>
        <taxon>Embryophyta</taxon>
        <taxon>Tracheophyta</taxon>
        <taxon>Spermatophyta</taxon>
        <taxon>Magnoliopsida</taxon>
        <taxon>Liliopsida</taxon>
        <taxon>Poales</taxon>
        <taxon>Poaceae</taxon>
        <taxon>PACMAD clade</taxon>
        <taxon>Arundinoideae</taxon>
        <taxon>Arundineae</taxon>
        <taxon>Arundo</taxon>
    </lineage>
</organism>
<reference evidence="1" key="1">
    <citation type="submission" date="2014-09" db="EMBL/GenBank/DDBJ databases">
        <authorList>
            <person name="Magalhaes I.L.F."/>
            <person name="Oliveira U."/>
            <person name="Santos F.R."/>
            <person name="Vidigal T.H.D.A."/>
            <person name="Brescovit A.D."/>
            <person name="Santos A.J."/>
        </authorList>
    </citation>
    <scope>NUCLEOTIDE SEQUENCE</scope>
    <source>
        <tissue evidence="1">Shoot tissue taken approximately 20 cm above the soil surface</tissue>
    </source>
</reference>
<evidence type="ECO:0000313" key="1">
    <source>
        <dbReference type="EMBL" id="JAD79987.1"/>
    </source>
</evidence>
<dbReference type="EMBL" id="GBRH01217908">
    <property type="protein sequence ID" value="JAD79987.1"/>
    <property type="molecule type" value="Transcribed_RNA"/>
</dbReference>
<reference evidence="1" key="2">
    <citation type="journal article" date="2015" name="Data Brief">
        <title>Shoot transcriptome of the giant reed, Arundo donax.</title>
        <authorList>
            <person name="Barrero R.A."/>
            <person name="Guerrero F.D."/>
            <person name="Moolhuijzen P."/>
            <person name="Goolsby J.A."/>
            <person name="Tidwell J."/>
            <person name="Bellgard S.E."/>
            <person name="Bellgard M.I."/>
        </authorList>
    </citation>
    <scope>NUCLEOTIDE SEQUENCE</scope>
    <source>
        <tissue evidence="1">Shoot tissue taken approximately 20 cm above the soil surface</tissue>
    </source>
</reference>
<name>A0A0A9SFX7_ARUDO</name>
<protein>
    <submittedName>
        <fullName evidence="1">Uncharacterized protein</fullName>
    </submittedName>
</protein>
<sequence>MEYICIYTRKVSKCSIRFIDLEFWCRGCAAGFSSRLRQVRDEPMCLDMFGCFP</sequence>
<accession>A0A0A9SFX7</accession>
<proteinExistence type="predicted"/>